<organism evidence="1 2">
    <name type="scientific">Camelina sativa</name>
    <name type="common">False flax</name>
    <name type="synonym">Myagrum sativum</name>
    <dbReference type="NCBI Taxonomy" id="90675"/>
    <lineage>
        <taxon>Eukaryota</taxon>
        <taxon>Viridiplantae</taxon>
        <taxon>Streptophyta</taxon>
        <taxon>Embryophyta</taxon>
        <taxon>Tracheophyta</taxon>
        <taxon>Spermatophyta</taxon>
        <taxon>Magnoliopsida</taxon>
        <taxon>eudicotyledons</taxon>
        <taxon>Gunneridae</taxon>
        <taxon>Pentapetalae</taxon>
        <taxon>rosids</taxon>
        <taxon>malvids</taxon>
        <taxon>Brassicales</taxon>
        <taxon>Brassicaceae</taxon>
        <taxon>Camelineae</taxon>
        <taxon>Camelina</taxon>
    </lineage>
</organism>
<protein>
    <submittedName>
        <fullName evidence="2">Uncharacterized protein LOC109125612</fullName>
    </submittedName>
</protein>
<reference evidence="2" key="2">
    <citation type="submission" date="2025-08" db="UniProtKB">
        <authorList>
            <consortium name="RefSeq"/>
        </authorList>
    </citation>
    <scope>IDENTIFICATION</scope>
    <source>
        <tissue evidence="2">Leaf</tissue>
    </source>
</reference>
<evidence type="ECO:0000313" key="2">
    <source>
        <dbReference type="RefSeq" id="XP_019083120.1"/>
    </source>
</evidence>
<dbReference type="GeneID" id="109125612"/>
<gene>
    <name evidence="2" type="primary">LOC109125612</name>
</gene>
<dbReference type="Proteomes" id="UP000694864">
    <property type="component" value="Chromosome 7"/>
</dbReference>
<evidence type="ECO:0000313" key="1">
    <source>
        <dbReference type="Proteomes" id="UP000694864"/>
    </source>
</evidence>
<name>A0ABM1Q8N2_CAMSA</name>
<dbReference type="RefSeq" id="XP_019083120.1">
    <property type="nucleotide sequence ID" value="XM_019227575.1"/>
</dbReference>
<proteinExistence type="predicted"/>
<keyword evidence="1" id="KW-1185">Reference proteome</keyword>
<reference evidence="1" key="1">
    <citation type="journal article" date="2014" name="Nat. Commun.">
        <title>The emerging biofuel crop Camelina sativa retains a highly undifferentiated hexaploid genome structure.</title>
        <authorList>
            <person name="Kagale S."/>
            <person name="Koh C."/>
            <person name="Nixon J."/>
            <person name="Bollina V."/>
            <person name="Clarke W.E."/>
            <person name="Tuteja R."/>
            <person name="Spillane C."/>
            <person name="Robinson S.J."/>
            <person name="Links M.G."/>
            <person name="Clarke C."/>
            <person name="Higgins E.E."/>
            <person name="Huebert T."/>
            <person name="Sharpe A.G."/>
            <person name="Parkin I.A."/>
        </authorList>
    </citation>
    <scope>NUCLEOTIDE SEQUENCE [LARGE SCALE GENOMIC DNA]</scope>
    <source>
        <strain evidence="1">cv. DH55</strain>
    </source>
</reference>
<sequence length="64" mass="7170">MSMIMGRERKFGKSKYLDEKDGLVCCGIEMVLMEELDLVVACYVNRTIVPNPSPILAVSPSFPF</sequence>
<accession>A0ABM1Q8N2</accession>